<dbReference type="Pfam" id="PF00348">
    <property type="entry name" value="polyprenyl_synt"/>
    <property type="match status" value="1"/>
</dbReference>
<evidence type="ECO:0000313" key="7">
    <source>
        <dbReference type="EMBL" id="BBB01934.1"/>
    </source>
</evidence>
<dbReference type="InterPro" id="IPR008949">
    <property type="entry name" value="Isoprenoid_synthase_dom_sf"/>
</dbReference>
<dbReference type="RefSeq" id="WP_202237803.1">
    <property type="nucleotide sequence ID" value="NZ_AP018365.1"/>
</dbReference>
<evidence type="ECO:0000256" key="2">
    <source>
        <dbReference type="ARBA" id="ARBA00006706"/>
    </source>
</evidence>
<dbReference type="SFLD" id="SFLDS00005">
    <property type="entry name" value="Isoprenoid_Synthase_Type_I"/>
    <property type="match status" value="1"/>
</dbReference>
<reference evidence="7 8" key="4">
    <citation type="journal article" date="2020" name="Sci. Rep.">
        <title>beta-carboline chemical signals induce reveromycin production through a LuxR family regulator in Streptomyces sp. SN-593.</title>
        <authorList>
            <person name="Panthee S."/>
            <person name="Kito N."/>
            <person name="Hayashi T."/>
            <person name="Shimizu T."/>
            <person name="Ishikawa J."/>
            <person name="Hamamoto H."/>
            <person name="Osada H."/>
            <person name="Takahashi S."/>
        </authorList>
    </citation>
    <scope>NUCLEOTIDE SEQUENCE [LARGE SCALE GENOMIC DNA]</scope>
    <source>
        <strain evidence="7 8">SN-593</strain>
    </source>
</reference>
<dbReference type="GO" id="GO:0004659">
    <property type="term" value="F:prenyltransferase activity"/>
    <property type="evidence" value="ECO:0007669"/>
    <property type="project" value="InterPro"/>
</dbReference>
<dbReference type="KEGG" id="arev:RVR_9576"/>
<keyword evidence="4" id="KW-0479">Metal-binding</keyword>
<gene>
    <name evidence="7" type="ORF">RVR_9576</name>
</gene>
<dbReference type="EMBL" id="AP018365">
    <property type="protein sequence ID" value="BBB01934.1"/>
    <property type="molecule type" value="Genomic_DNA"/>
</dbReference>
<evidence type="ECO:0000256" key="3">
    <source>
        <dbReference type="ARBA" id="ARBA00022679"/>
    </source>
</evidence>
<dbReference type="CDD" id="cd00685">
    <property type="entry name" value="Trans_IPPS_HT"/>
    <property type="match status" value="1"/>
</dbReference>
<dbReference type="PANTHER" id="PTHR12001">
    <property type="entry name" value="GERANYLGERANYL PYROPHOSPHATE SYNTHASE"/>
    <property type="match status" value="1"/>
</dbReference>
<sequence>MMDFGPFNVSMLDPDLLASLTRGMAAVNLELRLAAESAYPPVTEVSRYLIDAGGKRFRPALTLLTAHYGDASAPGVAATATACELTHLATLHHDDVMDESSLRRGVPSTNARFGNLVAVLSGDYLFSKASQIMAGQGPEAVMIQASTFERLVTGQIRESTGPAPGEDPLEHYLSVVSHKTASLIATSARFGALMAGAPAGVVERVTEFGEYVGTAFQLADDILDIAGDSRVSGKRPGTDLREGVATLPTLYVRAAPAPGDKRLIELLDSDLTDDTLHTEALGLLRRHPALAQAQQECTAYAERARDLLKPLPPGPVTDALDTLCDLAVHRVS</sequence>
<dbReference type="SUPFAM" id="SSF48576">
    <property type="entry name" value="Terpenoid synthases"/>
    <property type="match status" value="1"/>
</dbReference>
<comment type="cofactor">
    <cofactor evidence="1">
        <name>Mg(2+)</name>
        <dbReference type="ChEBI" id="CHEBI:18420"/>
    </cofactor>
</comment>
<keyword evidence="3 6" id="KW-0808">Transferase</keyword>
<dbReference type="GO" id="GO:0046872">
    <property type="term" value="F:metal ion binding"/>
    <property type="evidence" value="ECO:0007669"/>
    <property type="project" value="UniProtKB-KW"/>
</dbReference>
<dbReference type="PANTHER" id="PTHR12001:SF69">
    <property type="entry name" value="ALL TRANS-POLYPRENYL-DIPHOSPHATE SYNTHASE PDSS1"/>
    <property type="match status" value="1"/>
</dbReference>
<keyword evidence="8" id="KW-1185">Reference proteome</keyword>
<dbReference type="Proteomes" id="UP000595703">
    <property type="component" value="Chromosome"/>
</dbReference>
<name>A0A7U3UZX6_9ACTN</name>
<evidence type="ECO:0000256" key="5">
    <source>
        <dbReference type="ARBA" id="ARBA00022842"/>
    </source>
</evidence>
<dbReference type="AlphaFoldDB" id="A0A7U3UZX6"/>
<dbReference type="InterPro" id="IPR000092">
    <property type="entry name" value="Polyprenyl_synt"/>
</dbReference>
<evidence type="ECO:0000256" key="1">
    <source>
        <dbReference type="ARBA" id="ARBA00001946"/>
    </source>
</evidence>
<reference evidence="7 8" key="2">
    <citation type="journal article" date="2011" name="J. Antibiot.">
        <title>Furaquinocins I and J: novel polyketide isoprenoid hybrid compounds from Streptomyces reveromyceticus SN-593.</title>
        <authorList>
            <person name="Panthee S."/>
            <person name="Takahashi S."/>
            <person name="Takagi H."/>
            <person name="Nogawa T."/>
            <person name="Oowada E."/>
            <person name="Uramoto M."/>
            <person name="Osada H."/>
        </authorList>
    </citation>
    <scope>NUCLEOTIDE SEQUENCE [LARGE SCALE GENOMIC DNA]</scope>
    <source>
        <strain evidence="7 8">SN-593</strain>
    </source>
</reference>
<evidence type="ECO:0000313" key="8">
    <source>
        <dbReference type="Proteomes" id="UP000595703"/>
    </source>
</evidence>
<reference evidence="7 8" key="1">
    <citation type="journal article" date="2010" name="J. Bacteriol.">
        <title>Biochemical characterization of a novel indole prenyltransferase from Streptomyces sp. SN-593.</title>
        <authorList>
            <person name="Takahashi S."/>
            <person name="Takagi H."/>
            <person name="Toyoda A."/>
            <person name="Uramoto M."/>
            <person name="Nogawa T."/>
            <person name="Ueki M."/>
            <person name="Sakaki Y."/>
            <person name="Osada H."/>
        </authorList>
    </citation>
    <scope>NUCLEOTIDE SEQUENCE [LARGE SCALE GENOMIC DNA]</scope>
    <source>
        <strain evidence="7 8">SN-593</strain>
    </source>
</reference>
<dbReference type="Gene3D" id="1.10.600.10">
    <property type="entry name" value="Farnesyl Diphosphate Synthase"/>
    <property type="match status" value="1"/>
</dbReference>
<comment type="similarity">
    <text evidence="2 6">Belongs to the FPP/GGPP synthase family.</text>
</comment>
<dbReference type="SFLD" id="SFLDG01017">
    <property type="entry name" value="Polyprenyl_Transferase_Like"/>
    <property type="match status" value="1"/>
</dbReference>
<proteinExistence type="inferred from homology"/>
<dbReference type="InterPro" id="IPR033749">
    <property type="entry name" value="Polyprenyl_synt_CS"/>
</dbReference>
<accession>A0A7U3UZX6</accession>
<keyword evidence="5" id="KW-0460">Magnesium</keyword>
<reference evidence="7 8" key="3">
    <citation type="journal article" date="2011" name="Nat. Chem. Biol.">
        <title>Reveromycin A biosynthesis uses RevG and RevJ for stereospecific spiroacetal formation.</title>
        <authorList>
            <person name="Takahashi S."/>
            <person name="Toyoda A."/>
            <person name="Sekiyama Y."/>
            <person name="Takagi H."/>
            <person name="Nogawa T."/>
            <person name="Uramoto M."/>
            <person name="Suzuki R."/>
            <person name="Koshino H."/>
            <person name="Kumano T."/>
            <person name="Panthee S."/>
            <person name="Dairi T."/>
            <person name="Ishikawa J."/>
            <person name="Ikeda H."/>
            <person name="Sakaki Y."/>
            <person name="Osada H."/>
        </authorList>
    </citation>
    <scope>NUCLEOTIDE SEQUENCE [LARGE SCALE GENOMIC DNA]</scope>
    <source>
        <strain evidence="7 8">SN-593</strain>
    </source>
</reference>
<dbReference type="GO" id="GO:0008299">
    <property type="term" value="P:isoprenoid biosynthetic process"/>
    <property type="evidence" value="ECO:0007669"/>
    <property type="project" value="InterPro"/>
</dbReference>
<evidence type="ECO:0000256" key="6">
    <source>
        <dbReference type="RuleBase" id="RU004466"/>
    </source>
</evidence>
<protein>
    <submittedName>
        <fullName evidence="7">Putative polyprenyl diphosphate synthase</fullName>
    </submittedName>
</protein>
<organism evidence="7 8">
    <name type="scientific">Actinacidiphila reveromycinica</name>
    <dbReference type="NCBI Taxonomy" id="659352"/>
    <lineage>
        <taxon>Bacteria</taxon>
        <taxon>Bacillati</taxon>
        <taxon>Actinomycetota</taxon>
        <taxon>Actinomycetes</taxon>
        <taxon>Kitasatosporales</taxon>
        <taxon>Streptomycetaceae</taxon>
        <taxon>Actinacidiphila</taxon>
    </lineage>
</organism>
<evidence type="ECO:0000256" key="4">
    <source>
        <dbReference type="ARBA" id="ARBA00022723"/>
    </source>
</evidence>
<dbReference type="PROSITE" id="PS00444">
    <property type="entry name" value="POLYPRENYL_SYNTHASE_2"/>
    <property type="match status" value="1"/>
</dbReference>